<reference evidence="2 3" key="1">
    <citation type="submission" date="2017-08" db="EMBL/GenBank/DDBJ databases">
        <title>Pusillimonas indicus sp. nov., a member of the family Alcaligenaceae isolated from surface seawater.</title>
        <authorList>
            <person name="Li J."/>
        </authorList>
    </citation>
    <scope>NUCLEOTIDE SEQUENCE [LARGE SCALE GENOMIC DNA]</scope>
    <source>
        <strain evidence="2 3">L52-1-41</strain>
    </source>
</reference>
<feature type="domain" description="EAL" evidence="1">
    <location>
        <begin position="1"/>
        <end position="224"/>
    </location>
</feature>
<dbReference type="OrthoDB" id="6926831at2"/>
<gene>
    <name evidence="2" type="ORF">CJP73_07890</name>
</gene>
<dbReference type="RefSeq" id="WP_119516061.1">
    <property type="nucleotide sequence ID" value="NZ_NQYH01000005.1"/>
</dbReference>
<name>A0A3A1YW51_9BURK</name>
<protein>
    <recommendedName>
        <fullName evidence="1">EAL domain-containing protein</fullName>
    </recommendedName>
</protein>
<dbReference type="CDD" id="cd01948">
    <property type="entry name" value="EAL"/>
    <property type="match status" value="1"/>
</dbReference>
<dbReference type="Proteomes" id="UP000266206">
    <property type="component" value="Unassembled WGS sequence"/>
</dbReference>
<dbReference type="EMBL" id="NQYH01000005">
    <property type="protein sequence ID" value="RIY41060.1"/>
    <property type="molecule type" value="Genomic_DNA"/>
</dbReference>
<sequence length="225" mass="25799">MQVVPVVQSILCVEQQKLCGIELLCRLQEREGLLSPYGRVKPKEWAIIDLLMINQVLPVAQQLLSHAPKLFLNVSAASLDDDQDFDRWQSALALLIQRLDAPVVLEISEQIDTALLKRRWPELMQLNGVELAIDDFGDENSSFCRLLEYQWHYCKFDARMITKIPHIVALRMCEHNNTDVIVERVETTAISRQCQDLGISNQQGFLFSYPLPVEHWIEETVNIGS</sequence>
<dbReference type="InterPro" id="IPR050706">
    <property type="entry name" value="Cyclic-di-GMP_PDE-like"/>
</dbReference>
<comment type="caution">
    <text evidence="2">The sequence shown here is derived from an EMBL/GenBank/DDBJ whole genome shotgun (WGS) entry which is preliminary data.</text>
</comment>
<evidence type="ECO:0000313" key="3">
    <source>
        <dbReference type="Proteomes" id="UP000266206"/>
    </source>
</evidence>
<dbReference type="PANTHER" id="PTHR33121:SF70">
    <property type="entry name" value="SIGNALING PROTEIN YKOW"/>
    <property type="match status" value="1"/>
</dbReference>
<dbReference type="SMART" id="SM00052">
    <property type="entry name" value="EAL"/>
    <property type="match status" value="1"/>
</dbReference>
<dbReference type="SUPFAM" id="SSF141868">
    <property type="entry name" value="EAL domain-like"/>
    <property type="match status" value="1"/>
</dbReference>
<dbReference type="Gene3D" id="3.20.20.450">
    <property type="entry name" value="EAL domain"/>
    <property type="match status" value="1"/>
</dbReference>
<dbReference type="InterPro" id="IPR035919">
    <property type="entry name" value="EAL_sf"/>
</dbReference>
<dbReference type="PANTHER" id="PTHR33121">
    <property type="entry name" value="CYCLIC DI-GMP PHOSPHODIESTERASE PDEF"/>
    <property type="match status" value="1"/>
</dbReference>
<dbReference type="InterPro" id="IPR001633">
    <property type="entry name" value="EAL_dom"/>
</dbReference>
<organism evidence="2 3">
    <name type="scientific">Neopusillimonas maritima</name>
    <dbReference type="NCBI Taxonomy" id="2026239"/>
    <lineage>
        <taxon>Bacteria</taxon>
        <taxon>Pseudomonadati</taxon>
        <taxon>Pseudomonadota</taxon>
        <taxon>Betaproteobacteria</taxon>
        <taxon>Burkholderiales</taxon>
        <taxon>Alcaligenaceae</taxon>
        <taxon>Neopusillimonas</taxon>
    </lineage>
</organism>
<accession>A0A3A1YW51</accession>
<evidence type="ECO:0000259" key="1">
    <source>
        <dbReference type="PROSITE" id="PS50883"/>
    </source>
</evidence>
<evidence type="ECO:0000313" key="2">
    <source>
        <dbReference type="EMBL" id="RIY41060.1"/>
    </source>
</evidence>
<dbReference type="AlphaFoldDB" id="A0A3A1YW51"/>
<dbReference type="GO" id="GO:0071111">
    <property type="term" value="F:cyclic-guanylate-specific phosphodiesterase activity"/>
    <property type="evidence" value="ECO:0007669"/>
    <property type="project" value="InterPro"/>
</dbReference>
<proteinExistence type="predicted"/>
<dbReference type="PROSITE" id="PS50883">
    <property type="entry name" value="EAL"/>
    <property type="match status" value="1"/>
</dbReference>
<dbReference type="Pfam" id="PF00563">
    <property type="entry name" value="EAL"/>
    <property type="match status" value="1"/>
</dbReference>